<sequence length="181" mass="21459">MQYPAAYIEYMAHFHGSRDWFECHEIMEEYWKEESSEVRKRQWLALVQIAVGLYHERRGNVKGALKMFSSALEHAEFIDWGAIGLNGETLKKELKDRKVWLMDSQMGTDCVPDYSEWNFPIEDPILIDLCTRFCTQKGWGWCTKGSHQDAAIRDRHLLRDRTDVIEARQQAYEIRKQERRG</sequence>
<dbReference type="InterPro" id="IPR005500">
    <property type="entry name" value="DUF309"/>
</dbReference>
<comment type="caution">
    <text evidence="1">The sequence shown here is derived from an EMBL/GenBank/DDBJ whole genome shotgun (WGS) entry which is preliminary data.</text>
</comment>
<reference evidence="1 2" key="1">
    <citation type="submission" date="2020-05" db="EMBL/GenBank/DDBJ databases">
        <title>Whole genome sequencing and identification of novel metabolites from Paenibacillus alvei strain JR949.</title>
        <authorList>
            <person name="Rajendhran J."/>
            <person name="Sree Pranav P."/>
            <person name="Mahalakshmi B."/>
            <person name="Karthikeyan R."/>
        </authorList>
    </citation>
    <scope>NUCLEOTIDE SEQUENCE [LARGE SCALE GENOMIC DNA]</scope>
    <source>
        <strain evidence="1 2">JR949</strain>
    </source>
</reference>
<dbReference type="AlphaFoldDB" id="A0AAP7A601"/>
<dbReference type="Proteomes" id="UP000552038">
    <property type="component" value="Unassembled WGS sequence"/>
</dbReference>
<proteinExistence type="predicted"/>
<dbReference type="PANTHER" id="PTHR34796">
    <property type="entry name" value="EXPRESSED PROTEIN"/>
    <property type="match status" value="1"/>
</dbReference>
<dbReference type="InterPro" id="IPR023203">
    <property type="entry name" value="TTHA0068_sf"/>
</dbReference>
<dbReference type="RefSeq" id="WP_171419325.1">
    <property type="nucleotide sequence ID" value="NZ_JABFOR010000050.1"/>
</dbReference>
<gene>
    <name evidence="1" type="ORF">HMI46_24045</name>
</gene>
<dbReference type="SUPFAM" id="SSF140663">
    <property type="entry name" value="TTHA0068-like"/>
    <property type="match status" value="1"/>
</dbReference>
<evidence type="ECO:0000313" key="1">
    <source>
        <dbReference type="EMBL" id="NOJ73588.1"/>
    </source>
</evidence>
<dbReference type="PANTHER" id="PTHR34796:SF1">
    <property type="entry name" value="EXPRESSED PROTEIN"/>
    <property type="match status" value="1"/>
</dbReference>
<protein>
    <submittedName>
        <fullName evidence="1">DUF309 domain-containing protein</fullName>
    </submittedName>
</protein>
<name>A0AAP7A601_PAEAL</name>
<dbReference type="EMBL" id="JABFOR010000050">
    <property type="protein sequence ID" value="NOJ73588.1"/>
    <property type="molecule type" value="Genomic_DNA"/>
</dbReference>
<accession>A0AAP7A601</accession>
<organism evidence="1 2">
    <name type="scientific">Paenibacillus alvei</name>
    <name type="common">Bacillus alvei</name>
    <dbReference type="NCBI Taxonomy" id="44250"/>
    <lineage>
        <taxon>Bacteria</taxon>
        <taxon>Bacillati</taxon>
        <taxon>Bacillota</taxon>
        <taxon>Bacilli</taxon>
        <taxon>Bacillales</taxon>
        <taxon>Paenibacillaceae</taxon>
        <taxon>Paenibacillus</taxon>
    </lineage>
</organism>
<dbReference type="Gene3D" id="1.10.3450.10">
    <property type="entry name" value="TTHA0068-like"/>
    <property type="match status" value="1"/>
</dbReference>
<evidence type="ECO:0000313" key="2">
    <source>
        <dbReference type="Proteomes" id="UP000552038"/>
    </source>
</evidence>
<dbReference type="Pfam" id="PF03745">
    <property type="entry name" value="DUF309"/>
    <property type="match status" value="1"/>
</dbReference>